<dbReference type="AlphaFoldDB" id="A0A9D9IAT9"/>
<feature type="chain" id="PRO_5039314504" evidence="1">
    <location>
        <begin position="23"/>
        <end position="109"/>
    </location>
</feature>
<gene>
    <name evidence="2" type="ORF">IAA72_00055</name>
</gene>
<organism evidence="2 3">
    <name type="scientific">Candidatus Ornithospirochaeta stercoravium</name>
    <dbReference type="NCBI Taxonomy" id="2840897"/>
    <lineage>
        <taxon>Bacteria</taxon>
        <taxon>Pseudomonadati</taxon>
        <taxon>Spirochaetota</taxon>
        <taxon>Spirochaetia</taxon>
        <taxon>Spirochaetales</taxon>
        <taxon>Spirochaetaceae</taxon>
        <taxon>Spirochaetaceae incertae sedis</taxon>
        <taxon>Candidatus Ornithospirochaeta</taxon>
    </lineage>
</organism>
<reference evidence="2" key="1">
    <citation type="submission" date="2020-10" db="EMBL/GenBank/DDBJ databases">
        <authorList>
            <person name="Gilroy R."/>
        </authorList>
    </citation>
    <scope>NUCLEOTIDE SEQUENCE</scope>
    <source>
        <strain evidence="2">14700</strain>
    </source>
</reference>
<name>A0A9D9IAT9_9SPIO</name>
<accession>A0A9D9IAT9</accession>
<proteinExistence type="predicted"/>
<comment type="caution">
    <text evidence="2">The sequence shown here is derived from an EMBL/GenBank/DDBJ whole genome shotgun (WGS) entry which is preliminary data.</text>
</comment>
<sequence>MKKALLLILTVLILISSCNLDSGQGVFQQAFNASKKNYEMIQTVLGTAGDKIILYANRDVYEFDGTKMTKIAEVSNELYFPIFVEEDRFYFAYKNTEAFRTRYFPESDA</sequence>
<reference evidence="2" key="2">
    <citation type="journal article" date="2021" name="PeerJ">
        <title>Extensive microbial diversity within the chicken gut microbiome revealed by metagenomics and culture.</title>
        <authorList>
            <person name="Gilroy R."/>
            <person name="Ravi A."/>
            <person name="Getino M."/>
            <person name="Pursley I."/>
            <person name="Horton D.L."/>
            <person name="Alikhan N.F."/>
            <person name="Baker D."/>
            <person name="Gharbi K."/>
            <person name="Hall N."/>
            <person name="Watson M."/>
            <person name="Adriaenssens E.M."/>
            <person name="Foster-Nyarko E."/>
            <person name="Jarju S."/>
            <person name="Secka A."/>
            <person name="Antonio M."/>
            <person name="Oren A."/>
            <person name="Chaudhuri R.R."/>
            <person name="La Ragione R."/>
            <person name="Hildebrand F."/>
            <person name="Pallen M.J."/>
        </authorList>
    </citation>
    <scope>NUCLEOTIDE SEQUENCE</scope>
    <source>
        <strain evidence="2">14700</strain>
    </source>
</reference>
<evidence type="ECO:0000256" key="1">
    <source>
        <dbReference type="SAM" id="SignalP"/>
    </source>
</evidence>
<feature type="signal peptide" evidence="1">
    <location>
        <begin position="1"/>
        <end position="22"/>
    </location>
</feature>
<dbReference type="PROSITE" id="PS51257">
    <property type="entry name" value="PROKAR_LIPOPROTEIN"/>
    <property type="match status" value="1"/>
</dbReference>
<dbReference type="EMBL" id="JADIMF010000002">
    <property type="protein sequence ID" value="MBO8468161.1"/>
    <property type="molecule type" value="Genomic_DNA"/>
</dbReference>
<protein>
    <submittedName>
        <fullName evidence="2">Uncharacterized protein</fullName>
    </submittedName>
</protein>
<dbReference type="Proteomes" id="UP000810292">
    <property type="component" value="Unassembled WGS sequence"/>
</dbReference>
<evidence type="ECO:0000313" key="3">
    <source>
        <dbReference type="Proteomes" id="UP000810292"/>
    </source>
</evidence>
<keyword evidence="1" id="KW-0732">Signal</keyword>
<evidence type="ECO:0000313" key="2">
    <source>
        <dbReference type="EMBL" id="MBO8468161.1"/>
    </source>
</evidence>
<feature type="non-terminal residue" evidence="2">
    <location>
        <position position="109"/>
    </location>
</feature>